<name>A0A7S2V667_9STRA</name>
<dbReference type="AlphaFoldDB" id="A0A7S2V667"/>
<evidence type="ECO:0000256" key="4">
    <source>
        <dbReference type="ARBA" id="ARBA00023136"/>
    </source>
</evidence>
<feature type="domain" description="DUF202" evidence="7">
    <location>
        <begin position="99"/>
        <end position="162"/>
    </location>
</feature>
<evidence type="ECO:0000256" key="5">
    <source>
        <dbReference type="SAM" id="MobiDB-lite"/>
    </source>
</evidence>
<dbReference type="PANTHER" id="PTHR46140:SF1">
    <property type="entry name" value="VACUOLAR TRANSPORTER CHAPERONE COMPLEX SUBUNIT 4-RELATED"/>
    <property type="match status" value="1"/>
</dbReference>
<feature type="region of interest" description="Disordered" evidence="5">
    <location>
        <begin position="1"/>
        <end position="33"/>
    </location>
</feature>
<keyword evidence="3 6" id="KW-1133">Transmembrane helix</keyword>
<organism evidence="8">
    <name type="scientific">Fibrocapsa japonica</name>
    <dbReference type="NCBI Taxonomy" id="94617"/>
    <lineage>
        <taxon>Eukaryota</taxon>
        <taxon>Sar</taxon>
        <taxon>Stramenopiles</taxon>
        <taxon>Ochrophyta</taxon>
        <taxon>Raphidophyceae</taxon>
        <taxon>Chattonellales</taxon>
        <taxon>Chattonellaceae</taxon>
        <taxon>Fibrocapsa</taxon>
    </lineage>
</organism>
<evidence type="ECO:0000256" key="6">
    <source>
        <dbReference type="SAM" id="Phobius"/>
    </source>
</evidence>
<evidence type="ECO:0000256" key="2">
    <source>
        <dbReference type="ARBA" id="ARBA00022692"/>
    </source>
</evidence>
<dbReference type="Pfam" id="PF02656">
    <property type="entry name" value="DUF202"/>
    <property type="match status" value="1"/>
</dbReference>
<keyword evidence="4 6" id="KW-0472">Membrane</keyword>
<evidence type="ECO:0000313" key="8">
    <source>
        <dbReference type="EMBL" id="CAD9870025.1"/>
    </source>
</evidence>
<feature type="transmembrane region" description="Helical" evidence="6">
    <location>
        <begin position="175"/>
        <end position="195"/>
    </location>
</feature>
<dbReference type="EMBL" id="HBHR01018670">
    <property type="protein sequence ID" value="CAD9870025.1"/>
    <property type="molecule type" value="Transcribed_RNA"/>
</dbReference>
<feature type="transmembrane region" description="Helical" evidence="6">
    <location>
        <begin position="135"/>
        <end position="155"/>
    </location>
</feature>
<keyword evidence="2 6" id="KW-0812">Transmembrane</keyword>
<comment type="subcellular location">
    <subcellularLocation>
        <location evidence="1">Endomembrane system</location>
        <topology evidence="1">Multi-pass membrane protein</topology>
    </subcellularLocation>
</comment>
<gene>
    <name evidence="8" type="ORF">FJAP1339_LOCUS9422</name>
</gene>
<evidence type="ECO:0000256" key="3">
    <source>
        <dbReference type="ARBA" id="ARBA00022989"/>
    </source>
</evidence>
<feature type="compositionally biased region" description="Polar residues" evidence="5">
    <location>
        <begin position="16"/>
        <end position="25"/>
    </location>
</feature>
<accession>A0A7S2V667</accession>
<protein>
    <recommendedName>
        <fullName evidence="7">DUF202 domain-containing protein</fullName>
    </recommendedName>
</protein>
<dbReference type="InterPro" id="IPR003807">
    <property type="entry name" value="DUF202"/>
</dbReference>
<proteinExistence type="predicted"/>
<feature type="transmembrane region" description="Helical" evidence="6">
    <location>
        <begin position="108"/>
        <end position="129"/>
    </location>
</feature>
<dbReference type="GO" id="GO:0012505">
    <property type="term" value="C:endomembrane system"/>
    <property type="evidence" value="ECO:0007669"/>
    <property type="project" value="UniProtKB-SubCell"/>
</dbReference>
<evidence type="ECO:0000256" key="1">
    <source>
        <dbReference type="ARBA" id="ARBA00004127"/>
    </source>
</evidence>
<reference evidence="8" key="1">
    <citation type="submission" date="2021-01" db="EMBL/GenBank/DDBJ databases">
        <authorList>
            <person name="Corre E."/>
            <person name="Pelletier E."/>
            <person name="Niang G."/>
            <person name="Scheremetjew M."/>
            <person name="Finn R."/>
            <person name="Kale V."/>
            <person name="Holt S."/>
            <person name="Cochrane G."/>
            <person name="Meng A."/>
            <person name="Brown T."/>
            <person name="Cohen L."/>
        </authorList>
    </citation>
    <scope>NUCLEOTIDE SEQUENCE</scope>
    <source>
        <strain evidence="8">CCMP1661</strain>
    </source>
</reference>
<dbReference type="InterPro" id="IPR051572">
    <property type="entry name" value="VTC_Complex_Subunit"/>
</dbReference>
<dbReference type="PANTHER" id="PTHR46140">
    <property type="entry name" value="VACUOLAR TRANSPORTER CHAPERONE 1-RELATED"/>
    <property type="match status" value="1"/>
</dbReference>
<evidence type="ECO:0000259" key="7">
    <source>
        <dbReference type="Pfam" id="PF02656"/>
    </source>
</evidence>
<sequence length="202" mass="22253">MFGRRPEAVPLVGGDSSINGPTSPLSGSSGASGASQQFYFLQQQGGVENGAVQRSLEPEQNTTEGGGRGWWPFGWGRGGVTAVAPFIRPRKVPVKIEPKVFFANERTFLAWLHMSVTLASISIAIIAFAEHNEWSQVYGLLILPVAILFCMYALYNFLRRSSMIRRRDPGPYDDALGPSFLALILMVSIILNFSVKIYDMYT</sequence>